<evidence type="ECO:0000313" key="6">
    <source>
        <dbReference type="Proteomes" id="UP000027138"/>
    </source>
</evidence>
<dbReference type="SUPFAM" id="SSF48403">
    <property type="entry name" value="Ankyrin repeat"/>
    <property type="match status" value="2"/>
</dbReference>
<dbReference type="OrthoDB" id="20727at2759"/>
<keyword evidence="3" id="KW-0812">Transmembrane</keyword>
<dbReference type="PANTHER" id="PTHR24177:SF103">
    <property type="entry name" value="PGG DOMAIN-CONTAINING PROTEIN"/>
    <property type="match status" value="1"/>
</dbReference>
<dbReference type="InterPro" id="IPR036770">
    <property type="entry name" value="Ankyrin_rpt-contain_sf"/>
</dbReference>
<protein>
    <recommendedName>
        <fullName evidence="4">PGG domain-containing protein</fullName>
    </recommendedName>
</protein>
<name>A0A067JC30_JATCU</name>
<keyword evidence="3" id="KW-1133">Transmembrane helix</keyword>
<sequence>MGSPLGTTNIDPEMHNLRTNLFKSAMRGEWNKVVASYRVNPKSYSAQITRSGDTSLHLAVRDGQEDIVEELVKLMSSHPDEAKVALEIANEQKNTALHLAAAVGTARMCSSIANLEPSLIGQRNEEGETPLFWAALHGKKETFFCLHSICGLDQGRSYYRRTCDGDTILHVAIAGEFFDLAFQIIHLCEELANAHNEEGITPLHLLASNPNAFRSGTHLGAYQKMINHCIFVEELKAEEISNQSFSVTASNNNSKPTYPENYETCMDIFLLIKKGFEFGKKLFSKTKKSPTESPGGDAENQQATRSRSHELVPSNYDTCFDILKFVSKAMLVVLGLGSSDIRKLEDKKKKHIWSVQIMEKLLQRAKMYEYTFSGESPHSGNSTDDKNPDQISPTKNYPQEDEVNTKQKDLTGKKETPILFPVKEGVDKLLCKLVEYFPVGDKNLDMKNVILMAAEKKETSEVAVKETAILIAAKNGIEEMVDKILEKFPVAIHDVNSENKNVVLLAVENRQPHVYKLLLKRKVMRDSIFRKLDYKGNSALHLAAMLGDSPPWRIPGAALQMQWEVKWYEFVKQSMPPHFFTRHNKDNKTAKAIFSETHKDLVKSGGEWLINTSQSCSVVAALIATVAFATAATVPGGVDEKKGTPTLERHPAFNAFAISSVVALSFSVTSVVMFLAILTSRYKEKDFGRSLPKKLLLGLTSLFVSIAALLVSFCAGHFFVLRDELKYAAFPIYAVTCLPVTLFAIAQFPLYVDLMWASFKKVPQRSYSVVR</sequence>
<feature type="region of interest" description="Disordered" evidence="2">
    <location>
        <begin position="285"/>
        <end position="310"/>
    </location>
</feature>
<dbReference type="PROSITE" id="PS50088">
    <property type="entry name" value="ANK_REPEAT"/>
    <property type="match status" value="1"/>
</dbReference>
<proteinExistence type="predicted"/>
<feature type="domain" description="PGG" evidence="4">
    <location>
        <begin position="607"/>
        <end position="719"/>
    </location>
</feature>
<gene>
    <name evidence="5" type="ORF">JCGZ_21877</name>
</gene>
<reference evidence="5 6" key="1">
    <citation type="journal article" date="2014" name="PLoS ONE">
        <title>Global Analysis of Gene Expression Profiles in Physic Nut (Jatropha curcas L.) Seedlings Exposed to Salt Stress.</title>
        <authorList>
            <person name="Zhang L."/>
            <person name="Zhang C."/>
            <person name="Wu P."/>
            <person name="Chen Y."/>
            <person name="Li M."/>
            <person name="Jiang H."/>
            <person name="Wu G."/>
        </authorList>
    </citation>
    <scope>NUCLEOTIDE SEQUENCE [LARGE SCALE GENOMIC DNA]</scope>
    <source>
        <strain evidence="6">cv. GZQX0401</strain>
        <tissue evidence="5">Young leaves</tissue>
    </source>
</reference>
<dbReference type="Pfam" id="PF00023">
    <property type="entry name" value="Ank"/>
    <property type="match status" value="1"/>
</dbReference>
<evidence type="ECO:0000313" key="5">
    <source>
        <dbReference type="EMBL" id="KDP21406.1"/>
    </source>
</evidence>
<feature type="repeat" description="ANK" evidence="1">
    <location>
        <begin position="51"/>
        <end position="73"/>
    </location>
</feature>
<dbReference type="GO" id="GO:0016020">
    <property type="term" value="C:membrane"/>
    <property type="evidence" value="ECO:0007669"/>
    <property type="project" value="TreeGrafter"/>
</dbReference>
<evidence type="ECO:0000259" key="4">
    <source>
        <dbReference type="Pfam" id="PF13962"/>
    </source>
</evidence>
<evidence type="ECO:0000256" key="3">
    <source>
        <dbReference type="SAM" id="Phobius"/>
    </source>
</evidence>
<feature type="transmembrane region" description="Helical" evidence="3">
    <location>
        <begin position="652"/>
        <end position="675"/>
    </location>
</feature>
<dbReference type="AlphaFoldDB" id="A0A067JC30"/>
<accession>A0A067JC30</accession>
<evidence type="ECO:0000256" key="2">
    <source>
        <dbReference type="SAM" id="MobiDB-lite"/>
    </source>
</evidence>
<dbReference type="EMBL" id="KK915662">
    <property type="protein sequence ID" value="KDP21406.1"/>
    <property type="molecule type" value="Genomic_DNA"/>
</dbReference>
<feature type="transmembrane region" description="Helical" evidence="3">
    <location>
        <begin position="732"/>
        <end position="752"/>
    </location>
</feature>
<dbReference type="Proteomes" id="UP000027138">
    <property type="component" value="Unassembled WGS sequence"/>
</dbReference>
<keyword evidence="3" id="KW-0472">Membrane</keyword>
<evidence type="ECO:0000256" key="1">
    <source>
        <dbReference type="PROSITE-ProRule" id="PRU00023"/>
    </source>
</evidence>
<dbReference type="InterPro" id="IPR026961">
    <property type="entry name" value="PGG_dom"/>
</dbReference>
<keyword evidence="6" id="KW-1185">Reference proteome</keyword>
<dbReference type="InterPro" id="IPR002110">
    <property type="entry name" value="Ankyrin_rpt"/>
</dbReference>
<dbReference type="Pfam" id="PF12796">
    <property type="entry name" value="Ank_2"/>
    <property type="match status" value="1"/>
</dbReference>
<dbReference type="SMART" id="SM00248">
    <property type="entry name" value="ANK"/>
    <property type="match status" value="7"/>
</dbReference>
<dbReference type="STRING" id="180498.A0A067JC30"/>
<feature type="compositionally biased region" description="Polar residues" evidence="2">
    <location>
        <begin position="373"/>
        <end position="382"/>
    </location>
</feature>
<organism evidence="5 6">
    <name type="scientific">Jatropha curcas</name>
    <name type="common">Barbados nut</name>
    <dbReference type="NCBI Taxonomy" id="180498"/>
    <lineage>
        <taxon>Eukaryota</taxon>
        <taxon>Viridiplantae</taxon>
        <taxon>Streptophyta</taxon>
        <taxon>Embryophyta</taxon>
        <taxon>Tracheophyta</taxon>
        <taxon>Spermatophyta</taxon>
        <taxon>Magnoliopsida</taxon>
        <taxon>eudicotyledons</taxon>
        <taxon>Gunneridae</taxon>
        <taxon>Pentapetalae</taxon>
        <taxon>rosids</taxon>
        <taxon>fabids</taxon>
        <taxon>Malpighiales</taxon>
        <taxon>Euphorbiaceae</taxon>
        <taxon>Crotonoideae</taxon>
        <taxon>Jatropheae</taxon>
        <taxon>Jatropha</taxon>
    </lineage>
</organism>
<dbReference type="PROSITE" id="PS50297">
    <property type="entry name" value="ANK_REP_REGION"/>
    <property type="match status" value="1"/>
</dbReference>
<feature type="transmembrane region" description="Helical" evidence="3">
    <location>
        <begin position="695"/>
        <end position="720"/>
    </location>
</feature>
<dbReference type="Gene3D" id="1.25.40.20">
    <property type="entry name" value="Ankyrin repeat-containing domain"/>
    <property type="match status" value="2"/>
</dbReference>
<dbReference type="Pfam" id="PF13962">
    <property type="entry name" value="PGG"/>
    <property type="match status" value="1"/>
</dbReference>
<keyword evidence="1" id="KW-0040">ANK repeat</keyword>
<feature type="region of interest" description="Disordered" evidence="2">
    <location>
        <begin position="372"/>
        <end position="410"/>
    </location>
</feature>
<dbReference type="PANTHER" id="PTHR24177">
    <property type="entry name" value="CASKIN"/>
    <property type="match status" value="1"/>
</dbReference>